<keyword evidence="1" id="KW-0812">Transmembrane</keyword>
<dbReference type="OrthoDB" id="376435at2759"/>
<protein>
    <recommendedName>
        <fullName evidence="6">Exported protein (Hyp9)</fullName>
    </recommendedName>
</protein>
<feature type="transmembrane region" description="Helical" evidence="1">
    <location>
        <begin position="6"/>
        <end position="26"/>
    </location>
</feature>
<sequence>MFVLLYKFFLLSLFVINLIYVDNGVFNKYSYEPNDGDYSFCIRISRLLSQNNKELRKPFFNKLKNDFKNYNDIHNFRNIDKECKVVDVNSVKTREGMNDVTVTMKSALKPDLITISVTNKWVTVNEWDYLMNDLCKENNIEIEDGNVKKRKKPVKYVVRVLGYIVIIPFVIVSLPFIAMVGLGRCMCHSKEKGANVFKNVWNALF</sequence>
<reference evidence="2" key="1">
    <citation type="submission" date="2014-01" db="EMBL/GenBank/DDBJ databases">
        <authorList>
            <person name="Aslett M."/>
        </authorList>
    </citation>
    <scope>NUCLEOTIDE SEQUENCE</scope>
    <source>
        <strain evidence="2">CDC</strain>
    </source>
</reference>
<evidence type="ECO:0000313" key="5">
    <source>
        <dbReference type="Proteomes" id="UP000240500"/>
    </source>
</evidence>
<evidence type="ECO:0000313" key="3">
    <source>
        <dbReference type="EMBL" id="SOV83908.1"/>
    </source>
</evidence>
<organism evidence="2 4">
    <name type="scientific">Plasmodium reichenowi</name>
    <dbReference type="NCBI Taxonomy" id="5854"/>
    <lineage>
        <taxon>Eukaryota</taxon>
        <taxon>Sar</taxon>
        <taxon>Alveolata</taxon>
        <taxon>Apicomplexa</taxon>
        <taxon>Aconoidasida</taxon>
        <taxon>Haemosporida</taxon>
        <taxon>Plasmodiidae</taxon>
        <taxon>Plasmodium</taxon>
        <taxon>Plasmodium (Laverania)</taxon>
    </lineage>
</organism>
<evidence type="ECO:0000313" key="4">
    <source>
        <dbReference type="Proteomes" id="UP000027581"/>
    </source>
</evidence>
<accession>A0A060RQP4</accession>
<dbReference type="EMBL" id="HG810768">
    <property type="protein sequence ID" value="CDO63766.1"/>
    <property type="molecule type" value="Genomic_DNA"/>
</dbReference>
<name>A0A060RQP4_PLARE</name>
<feature type="transmembrane region" description="Helical" evidence="1">
    <location>
        <begin position="156"/>
        <end position="182"/>
    </location>
</feature>
<dbReference type="AlphaFoldDB" id="A0A060RQP4"/>
<keyword evidence="1" id="KW-1133">Transmembrane helix</keyword>
<evidence type="ECO:0000313" key="2">
    <source>
        <dbReference type="EMBL" id="CDO63766.1"/>
    </source>
</evidence>
<reference evidence="3 5" key="3">
    <citation type="submission" date="2016-09" db="EMBL/GenBank/DDBJ databases">
        <authorList>
            <consortium name="Pathogen Informatics"/>
        </authorList>
    </citation>
    <scope>NUCLEOTIDE SEQUENCE [LARGE SCALE GENOMIC DNA]</scope>
</reference>
<dbReference type="VEuPathDB" id="PlasmoDB:PRG01_0014500"/>
<dbReference type="VEuPathDB" id="PlasmoDB:PRCDC_0728500"/>
<keyword evidence="4" id="KW-1185">Reference proteome</keyword>
<dbReference type="EMBL" id="OFAE01000005">
    <property type="protein sequence ID" value="SOV83908.1"/>
    <property type="molecule type" value="Genomic_DNA"/>
</dbReference>
<proteinExistence type="predicted"/>
<gene>
    <name evidence="2" type="ORF">PRCDC_0728500</name>
    <name evidence="3" type="ORF">PRG01_0014500</name>
</gene>
<evidence type="ECO:0008006" key="6">
    <source>
        <dbReference type="Google" id="ProtNLM"/>
    </source>
</evidence>
<reference evidence="2" key="2">
    <citation type="submission" date="2014-05" db="EMBL/GenBank/DDBJ databases">
        <title>The genome sequences of chimpanzee malaria parasites reveal the path to human adaptation.</title>
        <authorList>
            <person name="Otto T.D."/>
            <person name="Rayner J.C."/>
            <person name="Boehme U."/>
            <person name="Pain A."/>
            <person name="Spottiswoode N."/>
            <person name="Sanders M."/>
            <person name="Quail M."/>
            <person name="Ollomo B."/>
            <person name="Renaud F."/>
            <person name="Thomas A.W."/>
            <person name="Prugnolle F."/>
            <person name="Conway D.J."/>
            <person name="Newbold C."/>
            <person name="Berriman M."/>
        </authorList>
    </citation>
    <scope>NUCLEOTIDE SEQUENCE [LARGE SCALE GENOMIC DNA]</scope>
    <source>
        <strain evidence="2">CDC</strain>
    </source>
</reference>
<dbReference type="Proteomes" id="UP000240500">
    <property type="component" value="Unassembled WGS sequence"/>
</dbReference>
<evidence type="ECO:0000256" key="1">
    <source>
        <dbReference type="SAM" id="Phobius"/>
    </source>
</evidence>
<keyword evidence="1" id="KW-0472">Membrane</keyword>
<dbReference type="Proteomes" id="UP000027581">
    <property type="component" value="Unassembled WGS sequence"/>
</dbReference>